<dbReference type="CDD" id="cd03364">
    <property type="entry name" value="TOPRIM_DnaG_primases"/>
    <property type="match status" value="1"/>
</dbReference>
<name>A0A0G2ZH66_9BACT</name>
<protein>
    <recommendedName>
        <fullName evidence="12 13">DNA primase</fullName>
        <ecNumber evidence="12">2.7.7.101</ecNumber>
    </recommendedName>
</protein>
<sequence>MFNREFVEEVKKRIDIVALVERYVALQKSGNYMRGLCPFHSDSDPSFYVSPTKGYFHCFGCGESGDAISFIQKIENLSFVEAVVKAAEFAGVSIPSDFKMSTAYDIYTETLSKVARAYHQELLNKRNETVLKYLVQQRKITMETIDMFQIGFSPEDRTFLRKLQSKYGISKDDLIRAGVALKKSNELIDRFAGRIIIPIFNDAGRIIALGGRIIGSSTGAKYINSPETRFFKKKEILFNLDKAKKAIKTLDYVVIAEGYFDVIALFEAGIENVVGVLGTALTEKHLMIIKNYTTNILLFYDSDEAGQNAALRSLELAEKMGFSIAVARYIDTKDPSDLFVARGSEVVKEVLKNSLPAPAFRVKYFAKRIDVSSGPGKGKLINLLKPTAIKYKSAGDSASYSMLMRALSEITGYSESDLMGYFGRSNSEIEKISVEKKMLTPLERELMRVYFSHPRLRKRVVRALELSDVHNLKKLVPLLKRSLELEDLLKSLSRELGEELIELSENMIESEVAEKIIQDVETRVGASLIMEQIKEIDRKIKRVTDRETKNSLLIRRLELSRLLRKTREGGDNHGR</sequence>
<gene>
    <name evidence="12" type="primary">dnaG</name>
    <name evidence="16" type="ORF">IX53_10120</name>
</gene>
<evidence type="ECO:0000256" key="9">
    <source>
        <dbReference type="ARBA" id="ARBA00022842"/>
    </source>
</evidence>
<dbReference type="EMBL" id="CP011232">
    <property type="protein sequence ID" value="AKI98123.1"/>
    <property type="molecule type" value="Genomic_DNA"/>
</dbReference>
<dbReference type="AlphaFoldDB" id="A0A0G2ZH66"/>
<dbReference type="PANTHER" id="PTHR30313:SF2">
    <property type="entry name" value="DNA PRIMASE"/>
    <property type="match status" value="1"/>
</dbReference>
<feature type="domain" description="Toprim" evidence="15">
    <location>
        <begin position="251"/>
        <end position="332"/>
    </location>
</feature>
<dbReference type="STRING" id="1330330.IX53_10120"/>
<keyword evidence="2 12" id="KW-0639">Primosome</keyword>
<feature type="zinc finger region" description="CHC2-type" evidence="12 14">
    <location>
        <begin position="37"/>
        <end position="61"/>
    </location>
</feature>
<comment type="cofactor">
    <cofactor evidence="12 13 14">
        <name>Zn(2+)</name>
        <dbReference type="ChEBI" id="CHEBI:29105"/>
    </cofactor>
    <text evidence="12 13 14">Binds 1 zinc ion per monomer.</text>
</comment>
<dbReference type="GO" id="GO:0005737">
    <property type="term" value="C:cytoplasm"/>
    <property type="evidence" value="ECO:0007669"/>
    <property type="project" value="TreeGrafter"/>
</dbReference>
<evidence type="ECO:0000256" key="3">
    <source>
        <dbReference type="ARBA" id="ARBA00022679"/>
    </source>
</evidence>
<dbReference type="HAMAP" id="MF_00974">
    <property type="entry name" value="DNA_primase_DnaG"/>
    <property type="match status" value="1"/>
</dbReference>
<dbReference type="NCBIfam" id="TIGR01391">
    <property type="entry name" value="dnaG"/>
    <property type="match status" value="1"/>
</dbReference>
<dbReference type="GO" id="GO:1990077">
    <property type="term" value="C:primosome complex"/>
    <property type="evidence" value="ECO:0007669"/>
    <property type="project" value="UniProtKB-KW"/>
</dbReference>
<keyword evidence="3 12" id="KW-0808">Transferase</keyword>
<dbReference type="InterPro" id="IPR037068">
    <property type="entry name" value="DNA_primase_core_N_sf"/>
</dbReference>
<dbReference type="Proteomes" id="UP000035159">
    <property type="component" value="Chromosome"/>
</dbReference>
<dbReference type="SUPFAM" id="SSF56731">
    <property type="entry name" value="DNA primase core"/>
    <property type="match status" value="1"/>
</dbReference>
<evidence type="ECO:0000256" key="12">
    <source>
        <dbReference type="HAMAP-Rule" id="MF_00974"/>
    </source>
</evidence>
<evidence type="ECO:0000256" key="8">
    <source>
        <dbReference type="ARBA" id="ARBA00022833"/>
    </source>
</evidence>
<proteinExistence type="inferred from homology"/>
<dbReference type="OrthoDB" id="9803773at2"/>
<evidence type="ECO:0000259" key="15">
    <source>
        <dbReference type="PROSITE" id="PS50880"/>
    </source>
</evidence>
<dbReference type="InterPro" id="IPR036977">
    <property type="entry name" value="DNA_primase_Znf_CHC2"/>
</dbReference>
<dbReference type="GO" id="GO:0003899">
    <property type="term" value="F:DNA-directed RNA polymerase activity"/>
    <property type="evidence" value="ECO:0007669"/>
    <property type="project" value="UniProtKB-UniRule"/>
</dbReference>
<evidence type="ECO:0000313" key="17">
    <source>
        <dbReference type="Proteomes" id="UP000035159"/>
    </source>
</evidence>
<keyword evidence="11 12" id="KW-0804">Transcription</keyword>
<evidence type="ECO:0000256" key="13">
    <source>
        <dbReference type="PIRNR" id="PIRNR002811"/>
    </source>
</evidence>
<dbReference type="PATRIC" id="fig|1330330.3.peg.2057"/>
<dbReference type="SMART" id="SM00493">
    <property type="entry name" value="TOPRIM"/>
    <property type="match status" value="1"/>
</dbReference>
<dbReference type="KEGG" id="kpf:IX53_10120"/>
<dbReference type="InterPro" id="IPR006295">
    <property type="entry name" value="DNA_primase_DnaG"/>
</dbReference>
<dbReference type="InterPro" id="IPR034151">
    <property type="entry name" value="TOPRIM_DnaG_bac"/>
</dbReference>
<evidence type="ECO:0000256" key="4">
    <source>
        <dbReference type="ARBA" id="ARBA00022695"/>
    </source>
</evidence>
<dbReference type="InterPro" id="IPR050219">
    <property type="entry name" value="DnaG_primase"/>
</dbReference>
<dbReference type="Pfam" id="PF08275">
    <property type="entry name" value="DNAG_N"/>
    <property type="match status" value="1"/>
</dbReference>
<dbReference type="InterPro" id="IPR013264">
    <property type="entry name" value="DNAG_N"/>
</dbReference>
<evidence type="ECO:0000313" key="16">
    <source>
        <dbReference type="EMBL" id="AKI98123.1"/>
    </source>
</evidence>
<dbReference type="SUPFAM" id="SSF57783">
    <property type="entry name" value="Zinc beta-ribbon"/>
    <property type="match status" value="1"/>
</dbReference>
<dbReference type="InterPro" id="IPR006171">
    <property type="entry name" value="TOPRIM_dom"/>
</dbReference>
<dbReference type="EC" id="2.7.7.101" evidence="12"/>
<reference evidence="16 17" key="1">
    <citation type="submission" date="2015-04" db="EMBL/GenBank/DDBJ databases">
        <title>Complete Genome Sequence of Kosmotoga pacifica SLHLJ1.</title>
        <authorList>
            <person name="Jiang L.J."/>
            <person name="Shao Z.Z."/>
            <person name="Jebbar M."/>
        </authorList>
    </citation>
    <scope>NUCLEOTIDE SEQUENCE [LARGE SCALE GENOMIC DNA]</scope>
    <source>
        <strain evidence="16 17">SLHLJ1</strain>
    </source>
</reference>
<evidence type="ECO:0000256" key="1">
    <source>
        <dbReference type="ARBA" id="ARBA00022478"/>
    </source>
</evidence>
<keyword evidence="7 12" id="KW-0863">Zinc-finger</keyword>
<keyword evidence="1 12" id="KW-0240">DNA-directed RNA polymerase</keyword>
<keyword evidence="9" id="KW-0460">Magnesium</keyword>
<dbReference type="Gene3D" id="3.90.580.10">
    <property type="entry name" value="Zinc finger, CHC2-type domain"/>
    <property type="match status" value="1"/>
</dbReference>
<dbReference type="RefSeq" id="WP_047755258.1">
    <property type="nucleotide sequence ID" value="NZ_CAJUHA010000010.1"/>
</dbReference>
<keyword evidence="17" id="KW-1185">Reference proteome</keyword>
<evidence type="ECO:0000256" key="14">
    <source>
        <dbReference type="PIRSR" id="PIRSR002811-1"/>
    </source>
</evidence>
<dbReference type="FunFam" id="3.90.580.10:FF:000001">
    <property type="entry name" value="DNA primase"/>
    <property type="match status" value="1"/>
</dbReference>
<dbReference type="Pfam" id="PF01807">
    <property type="entry name" value="Zn_ribbon_DnaG"/>
    <property type="match status" value="1"/>
</dbReference>
<evidence type="ECO:0000256" key="2">
    <source>
        <dbReference type="ARBA" id="ARBA00022515"/>
    </source>
</evidence>
<evidence type="ECO:0000256" key="7">
    <source>
        <dbReference type="ARBA" id="ARBA00022771"/>
    </source>
</evidence>
<keyword evidence="6 12" id="KW-0479">Metal-binding</keyword>
<dbReference type="Pfam" id="PF13155">
    <property type="entry name" value="Toprim_2"/>
    <property type="match status" value="1"/>
</dbReference>
<dbReference type="GO" id="GO:0008270">
    <property type="term" value="F:zinc ion binding"/>
    <property type="evidence" value="ECO:0007669"/>
    <property type="project" value="UniProtKB-UniRule"/>
</dbReference>
<evidence type="ECO:0000256" key="6">
    <source>
        <dbReference type="ARBA" id="ARBA00022723"/>
    </source>
</evidence>
<dbReference type="SMART" id="SM00400">
    <property type="entry name" value="ZnF_CHCC"/>
    <property type="match status" value="1"/>
</dbReference>
<keyword evidence="5 12" id="KW-0235">DNA replication</keyword>
<dbReference type="Gene3D" id="3.90.980.10">
    <property type="entry name" value="DNA primase, catalytic core, N-terminal domain"/>
    <property type="match status" value="1"/>
</dbReference>
<dbReference type="PROSITE" id="PS50880">
    <property type="entry name" value="TOPRIM"/>
    <property type="match status" value="1"/>
</dbReference>
<evidence type="ECO:0000256" key="11">
    <source>
        <dbReference type="ARBA" id="ARBA00023163"/>
    </source>
</evidence>
<comment type="domain">
    <text evidence="12">Contains an N-terminal zinc-binding domain, a central core domain that contains the primase activity, and a C-terminal DnaB-binding domain.</text>
</comment>
<dbReference type="PANTHER" id="PTHR30313">
    <property type="entry name" value="DNA PRIMASE"/>
    <property type="match status" value="1"/>
</dbReference>
<dbReference type="GO" id="GO:0000428">
    <property type="term" value="C:DNA-directed RNA polymerase complex"/>
    <property type="evidence" value="ECO:0007669"/>
    <property type="project" value="UniProtKB-KW"/>
</dbReference>
<keyword evidence="8 12" id="KW-0862">Zinc</keyword>
<evidence type="ECO:0000256" key="10">
    <source>
        <dbReference type="ARBA" id="ARBA00023125"/>
    </source>
</evidence>
<comment type="catalytic activity">
    <reaction evidence="12">
        <text>ssDNA + n NTP = ssDNA/pppN(pN)n-1 hybrid + (n-1) diphosphate.</text>
        <dbReference type="EC" id="2.7.7.101"/>
    </reaction>
</comment>
<dbReference type="GO" id="GO:0003677">
    <property type="term" value="F:DNA binding"/>
    <property type="evidence" value="ECO:0007669"/>
    <property type="project" value="UniProtKB-KW"/>
</dbReference>
<dbReference type="GO" id="GO:0006269">
    <property type="term" value="P:DNA replication, synthesis of primer"/>
    <property type="evidence" value="ECO:0007669"/>
    <property type="project" value="UniProtKB-UniRule"/>
</dbReference>
<evidence type="ECO:0000256" key="5">
    <source>
        <dbReference type="ARBA" id="ARBA00022705"/>
    </source>
</evidence>
<comment type="subunit">
    <text evidence="12">Monomer. Interacts with DnaB.</text>
</comment>
<organism evidence="16 17">
    <name type="scientific">Kosmotoga pacifica</name>
    <dbReference type="NCBI Taxonomy" id="1330330"/>
    <lineage>
        <taxon>Bacteria</taxon>
        <taxon>Thermotogati</taxon>
        <taxon>Thermotogota</taxon>
        <taxon>Thermotogae</taxon>
        <taxon>Kosmotogales</taxon>
        <taxon>Kosmotogaceae</taxon>
        <taxon>Kosmotoga</taxon>
    </lineage>
</organism>
<dbReference type="Gene3D" id="3.40.1360.10">
    <property type="match status" value="1"/>
</dbReference>
<comment type="similarity">
    <text evidence="12 13">Belongs to the DnaG primase family.</text>
</comment>
<keyword evidence="10 12" id="KW-0238">DNA-binding</keyword>
<keyword evidence="4 12" id="KW-0548">Nucleotidyltransferase</keyword>
<dbReference type="PIRSF" id="PIRSF002811">
    <property type="entry name" value="DnaG"/>
    <property type="match status" value="1"/>
</dbReference>
<comment type="function">
    <text evidence="12 13">RNA polymerase that catalyzes the synthesis of short RNA molecules used as primers for DNA polymerase during DNA replication.</text>
</comment>
<accession>A0A0G2ZH66</accession>
<dbReference type="InterPro" id="IPR002694">
    <property type="entry name" value="Znf_CHC2"/>
</dbReference>
<dbReference type="InterPro" id="IPR030846">
    <property type="entry name" value="DnaG_bac"/>
</dbReference>